<gene>
    <name evidence="5" type="ORF">NF556_05395</name>
</gene>
<dbReference type="InterPro" id="IPR011711">
    <property type="entry name" value="GntR_C"/>
</dbReference>
<dbReference type="InterPro" id="IPR036388">
    <property type="entry name" value="WH-like_DNA-bd_sf"/>
</dbReference>
<name>A0ABY4YXV4_9MICO</name>
<reference evidence="5" key="1">
    <citation type="submission" date="2022-06" db="EMBL/GenBank/DDBJ databases">
        <title>Ornithinimicrobium HY1793.</title>
        <authorList>
            <person name="Huang Y."/>
        </authorList>
    </citation>
    <scope>NUCLEOTIDE SEQUENCE</scope>
    <source>
        <strain evidence="5">HY1793</strain>
    </source>
</reference>
<dbReference type="PANTHER" id="PTHR43537">
    <property type="entry name" value="TRANSCRIPTIONAL REGULATOR, GNTR FAMILY"/>
    <property type="match status" value="1"/>
</dbReference>
<dbReference type="PRINTS" id="PR00035">
    <property type="entry name" value="HTHGNTR"/>
</dbReference>
<evidence type="ECO:0000313" key="6">
    <source>
        <dbReference type="Proteomes" id="UP001056455"/>
    </source>
</evidence>
<dbReference type="SUPFAM" id="SSF46785">
    <property type="entry name" value="Winged helix' DNA-binding domain"/>
    <property type="match status" value="1"/>
</dbReference>
<evidence type="ECO:0000256" key="2">
    <source>
        <dbReference type="ARBA" id="ARBA00023125"/>
    </source>
</evidence>
<evidence type="ECO:0000259" key="4">
    <source>
        <dbReference type="PROSITE" id="PS50949"/>
    </source>
</evidence>
<dbReference type="Pfam" id="PF00392">
    <property type="entry name" value="GntR"/>
    <property type="match status" value="1"/>
</dbReference>
<dbReference type="RefSeq" id="WP_252594464.1">
    <property type="nucleotide sequence ID" value="NZ_CP099489.1"/>
</dbReference>
<keyword evidence="3" id="KW-0804">Transcription</keyword>
<dbReference type="Gene3D" id="1.10.10.10">
    <property type="entry name" value="Winged helix-like DNA-binding domain superfamily/Winged helix DNA-binding domain"/>
    <property type="match status" value="1"/>
</dbReference>
<dbReference type="SMART" id="SM00345">
    <property type="entry name" value="HTH_GNTR"/>
    <property type="match status" value="1"/>
</dbReference>
<dbReference type="InterPro" id="IPR036390">
    <property type="entry name" value="WH_DNA-bd_sf"/>
</dbReference>
<dbReference type="PROSITE" id="PS50949">
    <property type="entry name" value="HTH_GNTR"/>
    <property type="match status" value="1"/>
</dbReference>
<dbReference type="EMBL" id="CP099489">
    <property type="protein sequence ID" value="USQ81080.1"/>
    <property type="molecule type" value="Genomic_DNA"/>
</dbReference>
<dbReference type="InterPro" id="IPR008920">
    <property type="entry name" value="TF_FadR/GntR_C"/>
</dbReference>
<evidence type="ECO:0000313" key="5">
    <source>
        <dbReference type="EMBL" id="USQ81080.1"/>
    </source>
</evidence>
<accession>A0ABY4YXV4</accession>
<protein>
    <submittedName>
        <fullName evidence="5">FCD domain-containing protein</fullName>
    </submittedName>
</protein>
<dbReference type="SUPFAM" id="SSF48008">
    <property type="entry name" value="GntR ligand-binding domain-like"/>
    <property type="match status" value="1"/>
</dbReference>
<dbReference type="PANTHER" id="PTHR43537:SF44">
    <property type="entry name" value="GNTR FAMILY REGULATORY PROTEIN"/>
    <property type="match status" value="1"/>
</dbReference>
<evidence type="ECO:0000256" key="3">
    <source>
        <dbReference type="ARBA" id="ARBA00023163"/>
    </source>
</evidence>
<evidence type="ECO:0000256" key="1">
    <source>
        <dbReference type="ARBA" id="ARBA00023015"/>
    </source>
</evidence>
<dbReference type="CDD" id="cd07377">
    <property type="entry name" value="WHTH_GntR"/>
    <property type="match status" value="1"/>
</dbReference>
<proteinExistence type="predicted"/>
<organism evidence="5 6">
    <name type="scientific">Ornithinimicrobium faecis</name>
    <dbReference type="NCBI Taxonomy" id="2934158"/>
    <lineage>
        <taxon>Bacteria</taxon>
        <taxon>Bacillati</taxon>
        <taxon>Actinomycetota</taxon>
        <taxon>Actinomycetes</taxon>
        <taxon>Micrococcales</taxon>
        <taxon>Ornithinimicrobiaceae</taxon>
        <taxon>Ornithinimicrobium</taxon>
    </lineage>
</organism>
<keyword evidence="2" id="KW-0238">DNA-binding</keyword>
<keyword evidence="6" id="KW-1185">Reference proteome</keyword>
<keyword evidence="1" id="KW-0805">Transcription regulation</keyword>
<dbReference type="Gene3D" id="1.20.120.530">
    <property type="entry name" value="GntR ligand-binding domain-like"/>
    <property type="match status" value="1"/>
</dbReference>
<feature type="domain" description="HTH gntR-type" evidence="4">
    <location>
        <begin position="16"/>
        <end position="88"/>
    </location>
</feature>
<dbReference type="InterPro" id="IPR000524">
    <property type="entry name" value="Tscrpt_reg_HTH_GntR"/>
</dbReference>
<dbReference type="Pfam" id="PF07729">
    <property type="entry name" value="FCD"/>
    <property type="match status" value="1"/>
</dbReference>
<dbReference type="SMART" id="SM00895">
    <property type="entry name" value="FCD"/>
    <property type="match status" value="1"/>
</dbReference>
<sequence length="247" mass="26647">MTTSEKAPQWGPVTRNSTHELVIEAIEDQIMAGTLTVGDPLPSERDLATRLQVSRAGVREAVRVLESHGVLRSSVGSGRGAGTFIAAMPSEALTRLLRLHVELANFRIDEVVEARILLERSSAALAAERAAAADLDPVRTHLSVMDTEGLSREAFNDADTDFHVAIAQAGDNRLFANLTEAIRASLRSRHLEAFRKVEDWEGMAATLRSEHHGILQAITEGRGDLAADLVEAHIRGAASALPDLITP</sequence>
<dbReference type="Proteomes" id="UP001056455">
    <property type="component" value="Chromosome"/>
</dbReference>